<gene>
    <name evidence="2" type="ORF">PLOB_00018820</name>
</gene>
<feature type="compositionally biased region" description="Basic and acidic residues" evidence="1">
    <location>
        <begin position="1"/>
        <end position="18"/>
    </location>
</feature>
<reference evidence="2 3" key="1">
    <citation type="submission" date="2022-05" db="EMBL/GenBank/DDBJ databases">
        <authorList>
            <consortium name="Genoscope - CEA"/>
            <person name="William W."/>
        </authorList>
    </citation>
    <scope>NUCLEOTIDE SEQUENCE [LARGE SCALE GENOMIC DNA]</scope>
</reference>
<evidence type="ECO:0000313" key="3">
    <source>
        <dbReference type="Proteomes" id="UP001159405"/>
    </source>
</evidence>
<proteinExistence type="predicted"/>
<comment type="caution">
    <text evidence="2">The sequence shown here is derived from an EMBL/GenBank/DDBJ whole genome shotgun (WGS) entry which is preliminary data.</text>
</comment>
<evidence type="ECO:0000256" key="1">
    <source>
        <dbReference type="SAM" id="MobiDB-lite"/>
    </source>
</evidence>
<name>A0ABN8NHQ8_9CNID</name>
<organism evidence="2 3">
    <name type="scientific">Porites lobata</name>
    <dbReference type="NCBI Taxonomy" id="104759"/>
    <lineage>
        <taxon>Eukaryota</taxon>
        <taxon>Metazoa</taxon>
        <taxon>Cnidaria</taxon>
        <taxon>Anthozoa</taxon>
        <taxon>Hexacorallia</taxon>
        <taxon>Scleractinia</taxon>
        <taxon>Fungiina</taxon>
        <taxon>Poritidae</taxon>
        <taxon>Porites</taxon>
    </lineage>
</organism>
<feature type="non-terminal residue" evidence="2">
    <location>
        <position position="156"/>
    </location>
</feature>
<evidence type="ECO:0000313" key="2">
    <source>
        <dbReference type="EMBL" id="CAH3109719.1"/>
    </source>
</evidence>
<dbReference type="EMBL" id="CALNXK010000022">
    <property type="protein sequence ID" value="CAH3109719.1"/>
    <property type="molecule type" value="Genomic_DNA"/>
</dbReference>
<accession>A0ABN8NHQ8</accession>
<feature type="region of interest" description="Disordered" evidence="1">
    <location>
        <begin position="1"/>
        <end position="78"/>
    </location>
</feature>
<dbReference type="Proteomes" id="UP001159405">
    <property type="component" value="Unassembled WGS sequence"/>
</dbReference>
<feature type="compositionally biased region" description="Basic and acidic residues" evidence="1">
    <location>
        <begin position="27"/>
        <end position="37"/>
    </location>
</feature>
<sequence length="156" mass="16867">MKHTRERVPKGLSDKAAESGESDIEELEPKVGEELCRSWDVGQAGPSVRTPTSTNKTNRRGKPSVPTQPDRHPYPSQWEATQANVGNPAIQQVYTAHTPSIPVPVPIPSACHAIPAHYPRHQVVSAQPMAVHTHAAVPFGAHAVALQSQFRSAAPR</sequence>
<protein>
    <submittedName>
        <fullName evidence="2">Uncharacterized protein</fullName>
    </submittedName>
</protein>
<keyword evidence="3" id="KW-1185">Reference proteome</keyword>